<sequence length="268" mass="29209">MSSIINNIALGILVPAQASSTRYGRAKVERATPALAWLWFSLLAVVLGTKNCTPAYNATHTMCMEPYQNCTTYCSETALSNVIILWVHNHYRSHIALGQLANFPPAANMFQLRWDDDLAAVAGARGRDCVRSAGQFTDYFEQQWTADFPLVDQNLLIHCSNQMTPAVAWEHVVRDWFDQSTNFPQDQVGSHENARGAGSGAREQGVPLRLQLQTPGQRGRRAALPGRPTLLALSGGHGVRIVRGALRTAEGQSGRGHDVLSAGLNSSS</sequence>
<dbReference type="Proteomes" id="UP000821865">
    <property type="component" value="Chromosome 3"/>
</dbReference>
<proteinExistence type="predicted"/>
<organism evidence="1 2">
    <name type="scientific">Dermacentor silvarum</name>
    <name type="common">Tick</name>
    <dbReference type="NCBI Taxonomy" id="543639"/>
    <lineage>
        <taxon>Eukaryota</taxon>
        <taxon>Metazoa</taxon>
        <taxon>Ecdysozoa</taxon>
        <taxon>Arthropoda</taxon>
        <taxon>Chelicerata</taxon>
        <taxon>Arachnida</taxon>
        <taxon>Acari</taxon>
        <taxon>Parasitiformes</taxon>
        <taxon>Ixodida</taxon>
        <taxon>Ixodoidea</taxon>
        <taxon>Ixodidae</taxon>
        <taxon>Rhipicephalinae</taxon>
        <taxon>Dermacentor</taxon>
    </lineage>
</organism>
<keyword evidence="2" id="KW-1185">Reference proteome</keyword>
<evidence type="ECO:0000313" key="1">
    <source>
        <dbReference type="EMBL" id="KAH7960834.1"/>
    </source>
</evidence>
<protein>
    <submittedName>
        <fullName evidence="1">Uncharacterized protein</fullName>
    </submittedName>
</protein>
<evidence type="ECO:0000313" key="2">
    <source>
        <dbReference type="Proteomes" id="UP000821865"/>
    </source>
</evidence>
<gene>
    <name evidence="1" type="ORF">HPB49_023798</name>
</gene>
<accession>A0ACB8D8X3</accession>
<comment type="caution">
    <text evidence="1">The sequence shown here is derived from an EMBL/GenBank/DDBJ whole genome shotgun (WGS) entry which is preliminary data.</text>
</comment>
<name>A0ACB8D8X3_DERSI</name>
<reference evidence="1" key="1">
    <citation type="submission" date="2020-05" db="EMBL/GenBank/DDBJ databases">
        <title>Large-scale comparative analyses of tick genomes elucidate their genetic diversity and vector capacities.</title>
        <authorList>
            <person name="Jia N."/>
            <person name="Wang J."/>
            <person name="Shi W."/>
            <person name="Du L."/>
            <person name="Sun Y."/>
            <person name="Zhan W."/>
            <person name="Jiang J."/>
            <person name="Wang Q."/>
            <person name="Zhang B."/>
            <person name="Ji P."/>
            <person name="Sakyi L.B."/>
            <person name="Cui X."/>
            <person name="Yuan T."/>
            <person name="Jiang B."/>
            <person name="Yang W."/>
            <person name="Lam T.T.-Y."/>
            <person name="Chang Q."/>
            <person name="Ding S."/>
            <person name="Wang X."/>
            <person name="Zhu J."/>
            <person name="Ruan X."/>
            <person name="Zhao L."/>
            <person name="Wei J."/>
            <person name="Que T."/>
            <person name="Du C."/>
            <person name="Cheng J."/>
            <person name="Dai P."/>
            <person name="Han X."/>
            <person name="Huang E."/>
            <person name="Gao Y."/>
            <person name="Liu J."/>
            <person name="Shao H."/>
            <person name="Ye R."/>
            <person name="Li L."/>
            <person name="Wei W."/>
            <person name="Wang X."/>
            <person name="Wang C."/>
            <person name="Yang T."/>
            <person name="Huo Q."/>
            <person name="Li W."/>
            <person name="Guo W."/>
            <person name="Chen H."/>
            <person name="Zhou L."/>
            <person name="Ni X."/>
            <person name="Tian J."/>
            <person name="Zhou Y."/>
            <person name="Sheng Y."/>
            <person name="Liu T."/>
            <person name="Pan Y."/>
            <person name="Xia L."/>
            <person name="Li J."/>
            <person name="Zhao F."/>
            <person name="Cao W."/>
        </authorList>
    </citation>
    <scope>NUCLEOTIDE SEQUENCE</scope>
    <source>
        <strain evidence="1">Dsil-2018</strain>
    </source>
</reference>
<dbReference type="EMBL" id="CM023472">
    <property type="protein sequence ID" value="KAH7960834.1"/>
    <property type="molecule type" value="Genomic_DNA"/>
</dbReference>